<evidence type="ECO:0000313" key="2">
    <source>
        <dbReference type="Proteomes" id="UP001341840"/>
    </source>
</evidence>
<keyword evidence="2" id="KW-1185">Reference proteome</keyword>
<reference evidence="1 2" key="1">
    <citation type="journal article" date="2023" name="Plants (Basel)">
        <title>Bridging the Gap: Combining Genomics and Transcriptomics Approaches to Understand Stylosanthes scabra, an Orphan Legume from the Brazilian Caatinga.</title>
        <authorList>
            <person name="Ferreira-Neto J.R.C."/>
            <person name="da Silva M.D."/>
            <person name="Binneck E."/>
            <person name="de Melo N.F."/>
            <person name="da Silva R.H."/>
            <person name="de Melo A.L.T.M."/>
            <person name="Pandolfi V."/>
            <person name="Bustamante F.O."/>
            <person name="Brasileiro-Vidal A.C."/>
            <person name="Benko-Iseppon A.M."/>
        </authorList>
    </citation>
    <scope>NUCLEOTIDE SEQUENCE [LARGE SCALE GENOMIC DNA]</scope>
    <source>
        <tissue evidence="1">Leaves</tissue>
    </source>
</reference>
<name>A0ABU6X652_9FABA</name>
<comment type="caution">
    <text evidence="1">The sequence shown here is derived from an EMBL/GenBank/DDBJ whole genome shotgun (WGS) entry which is preliminary data.</text>
</comment>
<evidence type="ECO:0000313" key="1">
    <source>
        <dbReference type="EMBL" id="MED6193327.1"/>
    </source>
</evidence>
<sequence>MPLRESWVQIGKAPTKWSKCSEKEHINSAQLKEQNGGTNTTAPHRTDHPVLSCKKRKLCAPTVKVKTSRQANLKRKLCAPTVKIKTSRQANLTLRMVAYKVVGTTTTTPHSVSSLKKKLKLCAPIAKNKDIATSRLNKGIT</sequence>
<accession>A0ABU6X652</accession>
<dbReference type="EMBL" id="JASCZI010211503">
    <property type="protein sequence ID" value="MED6193327.1"/>
    <property type="molecule type" value="Genomic_DNA"/>
</dbReference>
<dbReference type="Proteomes" id="UP001341840">
    <property type="component" value="Unassembled WGS sequence"/>
</dbReference>
<protein>
    <submittedName>
        <fullName evidence="1">Uncharacterized protein</fullName>
    </submittedName>
</protein>
<gene>
    <name evidence="1" type="ORF">PIB30_018269</name>
</gene>
<proteinExistence type="predicted"/>
<organism evidence="1 2">
    <name type="scientific">Stylosanthes scabra</name>
    <dbReference type="NCBI Taxonomy" id="79078"/>
    <lineage>
        <taxon>Eukaryota</taxon>
        <taxon>Viridiplantae</taxon>
        <taxon>Streptophyta</taxon>
        <taxon>Embryophyta</taxon>
        <taxon>Tracheophyta</taxon>
        <taxon>Spermatophyta</taxon>
        <taxon>Magnoliopsida</taxon>
        <taxon>eudicotyledons</taxon>
        <taxon>Gunneridae</taxon>
        <taxon>Pentapetalae</taxon>
        <taxon>rosids</taxon>
        <taxon>fabids</taxon>
        <taxon>Fabales</taxon>
        <taxon>Fabaceae</taxon>
        <taxon>Papilionoideae</taxon>
        <taxon>50 kb inversion clade</taxon>
        <taxon>dalbergioids sensu lato</taxon>
        <taxon>Dalbergieae</taxon>
        <taxon>Pterocarpus clade</taxon>
        <taxon>Stylosanthes</taxon>
    </lineage>
</organism>